<dbReference type="EMBL" id="JAQQAL010000044">
    <property type="protein sequence ID" value="MDC7228275.1"/>
    <property type="molecule type" value="Genomic_DNA"/>
</dbReference>
<gene>
    <name evidence="5" type="ORF">PQJ61_16050</name>
</gene>
<dbReference type="AlphaFoldDB" id="A0AAJ1MNV0"/>
<dbReference type="PROSITE" id="PS50932">
    <property type="entry name" value="HTH_LACI_2"/>
    <property type="match status" value="1"/>
</dbReference>
<comment type="caution">
    <text evidence="5">The sequence shown here is derived from an EMBL/GenBank/DDBJ whole genome shotgun (WGS) entry which is preliminary data.</text>
</comment>
<evidence type="ECO:0000313" key="6">
    <source>
        <dbReference type="Proteomes" id="UP001221217"/>
    </source>
</evidence>
<dbReference type="CDD" id="cd06267">
    <property type="entry name" value="PBP1_LacI_sugar_binding-like"/>
    <property type="match status" value="1"/>
</dbReference>
<evidence type="ECO:0000256" key="1">
    <source>
        <dbReference type="ARBA" id="ARBA00023015"/>
    </source>
</evidence>
<dbReference type="InterPro" id="IPR028082">
    <property type="entry name" value="Peripla_BP_I"/>
</dbReference>
<dbReference type="SMART" id="SM00354">
    <property type="entry name" value="HTH_LACI"/>
    <property type="match status" value="1"/>
</dbReference>
<evidence type="ECO:0000256" key="2">
    <source>
        <dbReference type="ARBA" id="ARBA00023125"/>
    </source>
</evidence>
<organism evidence="5 6">
    <name type="scientific">Candidatus Thalassospirochaeta sargassi</name>
    <dbReference type="NCBI Taxonomy" id="3119039"/>
    <lineage>
        <taxon>Bacteria</taxon>
        <taxon>Pseudomonadati</taxon>
        <taxon>Spirochaetota</taxon>
        <taxon>Spirochaetia</taxon>
        <taxon>Spirochaetales</taxon>
        <taxon>Spirochaetaceae</taxon>
        <taxon>Candidatus Thalassospirochaeta</taxon>
    </lineage>
</organism>
<dbReference type="Pfam" id="PF00356">
    <property type="entry name" value="LacI"/>
    <property type="match status" value="1"/>
</dbReference>
<keyword evidence="3" id="KW-0804">Transcription</keyword>
<name>A0AAJ1MNV0_9SPIO</name>
<dbReference type="PANTHER" id="PTHR30146">
    <property type="entry name" value="LACI-RELATED TRANSCRIPTIONAL REPRESSOR"/>
    <property type="match status" value="1"/>
</dbReference>
<keyword evidence="2 5" id="KW-0238">DNA-binding</keyword>
<dbReference type="Proteomes" id="UP001221217">
    <property type="component" value="Unassembled WGS sequence"/>
</dbReference>
<dbReference type="GO" id="GO:0003700">
    <property type="term" value="F:DNA-binding transcription factor activity"/>
    <property type="evidence" value="ECO:0007669"/>
    <property type="project" value="TreeGrafter"/>
</dbReference>
<dbReference type="CDD" id="cd01392">
    <property type="entry name" value="HTH_LacI"/>
    <property type="match status" value="1"/>
</dbReference>
<dbReference type="InterPro" id="IPR010982">
    <property type="entry name" value="Lambda_DNA-bd_dom_sf"/>
</dbReference>
<dbReference type="InterPro" id="IPR000843">
    <property type="entry name" value="HTH_LacI"/>
</dbReference>
<dbReference type="SUPFAM" id="SSF47413">
    <property type="entry name" value="lambda repressor-like DNA-binding domains"/>
    <property type="match status" value="1"/>
</dbReference>
<dbReference type="Gene3D" id="1.10.260.40">
    <property type="entry name" value="lambda repressor-like DNA-binding domains"/>
    <property type="match status" value="1"/>
</dbReference>
<dbReference type="PANTHER" id="PTHR30146:SF120">
    <property type="entry name" value="ALANINE RACEMASE"/>
    <property type="match status" value="1"/>
</dbReference>
<sequence length="354" mass="40573">MCIIQYREEPLTIKELAKIAGLNHSTVSRSLNNSPLISDETKKRVLKLAEEYDFELNASARGMRTNKTGTIGVIFPVIRDRYRDMQYLGSLMNTLRYTIEEEQYDSIITMPVNPVTGKSNIRKLIQQHKVDGLLLVLQDLEADDREILEESKMPFVSLHFKWQSGYKADDNYVYPDNYKGGYLAAECLLDTGCRKLITLTEPGGLYEFEERTRGYLKAQRDRGIDAAENCIFFGETGFDFGYSFIMENLSLLRDVDGIFAQADMNAIGVIEALKESGLRVPGDIAVVGYDDIDIDYFFKPRLTTIHQPREEYTEIACRKLIELIENKEETQLVQRVIEPNLLIRESCVNKDEIK</sequence>
<dbReference type="InterPro" id="IPR046335">
    <property type="entry name" value="LacI/GalR-like_sensor"/>
</dbReference>
<dbReference type="GO" id="GO:0000976">
    <property type="term" value="F:transcription cis-regulatory region binding"/>
    <property type="evidence" value="ECO:0007669"/>
    <property type="project" value="TreeGrafter"/>
</dbReference>
<accession>A0AAJ1MNV0</accession>
<evidence type="ECO:0000259" key="4">
    <source>
        <dbReference type="PROSITE" id="PS50932"/>
    </source>
</evidence>
<feature type="domain" description="HTH lacI-type" evidence="4">
    <location>
        <begin position="11"/>
        <end position="65"/>
    </location>
</feature>
<keyword evidence="1" id="KW-0805">Transcription regulation</keyword>
<dbReference type="Gene3D" id="3.40.50.2300">
    <property type="match status" value="2"/>
</dbReference>
<dbReference type="Pfam" id="PF13377">
    <property type="entry name" value="Peripla_BP_3"/>
    <property type="match status" value="1"/>
</dbReference>
<evidence type="ECO:0000313" key="5">
    <source>
        <dbReference type="EMBL" id="MDC7228275.1"/>
    </source>
</evidence>
<reference evidence="5 6" key="1">
    <citation type="submission" date="2022-12" db="EMBL/GenBank/DDBJ databases">
        <title>Metagenome assembled genome from gulf of manar.</title>
        <authorList>
            <person name="Kohli P."/>
            <person name="Pk S."/>
            <person name="Venkata Ramana C."/>
            <person name="Sasikala C."/>
        </authorList>
    </citation>
    <scope>NUCLEOTIDE SEQUENCE [LARGE SCALE GENOMIC DNA]</scope>
    <source>
        <strain evidence="5">JB008</strain>
    </source>
</reference>
<evidence type="ECO:0000256" key="3">
    <source>
        <dbReference type="ARBA" id="ARBA00023163"/>
    </source>
</evidence>
<dbReference type="SUPFAM" id="SSF53822">
    <property type="entry name" value="Periplasmic binding protein-like I"/>
    <property type="match status" value="1"/>
</dbReference>
<proteinExistence type="predicted"/>
<protein>
    <submittedName>
        <fullName evidence="5">LacI family DNA-binding transcriptional regulator</fullName>
    </submittedName>
</protein>